<comment type="subcellular location">
    <subcellularLocation>
        <location evidence="1">Cell membrane</location>
        <topology evidence="1">Multi-pass membrane protein</topology>
    </subcellularLocation>
</comment>
<evidence type="ECO:0000256" key="5">
    <source>
        <dbReference type="ARBA" id="ARBA00022989"/>
    </source>
</evidence>
<keyword evidence="3" id="KW-1003">Cell membrane</keyword>
<dbReference type="GO" id="GO:0008324">
    <property type="term" value="F:monoatomic cation transmembrane transporter activity"/>
    <property type="evidence" value="ECO:0007669"/>
    <property type="project" value="InterPro"/>
</dbReference>
<dbReference type="EMBL" id="VSSQ01034714">
    <property type="protein sequence ID" value="MPM86745.1"/>
    <property type="molecule type" value="Genomic_DNA"/>
</dbReference>
<keyword evidence="2" id="KW-0813">Transport</keyword>
<proteinExistence type="predicted"/>
<dbReference type="InterPro" id="IPR003445">
    <property type="entry name" value="Cat_transpt"/>
</dbReference>
<sequence>MKHKLMLKEKKLIQDSLSKTDLRDVPKFIRSIVKYTLVFEGIGVILFAIRFIPSYGISEGLFNSIFLSVSAFCNAGLDNMTVSSLAPFVNDPLINFTVCGLIITGGLGFVVWLDLRNNITAAFKKKCALKKVKQMLAVHTKLVLLMTGSLLAIGTILIYALEFNNPATLGPLGEFEKWMAAFFQSTTLRTAGFSTVSIAALKPATQFIMCIFMFIGGSPGGTAGGIKTTTFAMLFIFIIFILRNDNHINVMKRDIPRVNFMKAYVVTMMYLSALLISVLILSITENLPFLALVFESFSAIATVGLSMDVTPLLSSIGKVVIILLMFIGRVGPITIIVSIFRVGAKQKQKEIAYSHGDILIG</sequence>
<evidence type="ECO:0000256" key="2">
    <source>
        <dbReference type="ARBA" id="ARBA00022448"/>
    </source>
</evidence>
<feature type="transmembrane region" description="Helical" evidence="8">
    <location>
        <begin position="136"/>
        <end position="161"/>
    </location>
</feature>
<accession>A0A645DC30</accession>
<keyword evidence="6" id="KW-0406">Ion transport</keyword>
<evidence type="ECO:0000256" key="4">
    <source>
        <dbReference type="ARBA" id="ARBA00022692"/>
    </source>
</evidence>
<protein>
    <submittedName>
        <fullName evidence="9">Ktr system potassium uptake protein B</fullName>
    </submittedName>
</protein>
<dbReference type="PANTHER" id="PTHR32024">
    <property type="entry name" value="TRK SYSTEM POTASSIUM UPTAKE PROTEIN TRKG-RELATED"/>
    <property type="match status" value="1"/>
</dbReference>
<dbReference type="GO" id="GO:0005886">
    <property type="term" value="C:plasma membrane"/>
    <property type="evidence" value="ECO:0007669"/>
    <property type="project" value="UniProtKB-SubCell"/>
</dbReference>
<evidence type="ECO:0000256" key="1">
    <source>
        <dbReference type="ARBA" id="ARBA00004651"/>
    </source>
</evidence>
<evidence type="ECO:0000256" key="6">
    <source>
        <dbReference type="ARBA" id="ARBA00023065"/>
    </source>
</evidence>
<feature type="transmembrane region" description="Helical" evidence="8">
    <location>
        <begin position="93"/>
        <end position="115"/>
    </location>
</feature>
<keyword evidence="5 8" id="KW-1133">Transmembrane helix</keyword>
<evidence type="ECO:0000313" key="9">
    <source>
        <dbReference type="EMBL" id="MPM86745.1"/>
    </source>
</evidence>
<keyword evidence="4 8" id="KW-0812">Transmembrane</keyword>
<feature type="transmembrane region" description="Helical" evidence="8">
    <location>
        <begin position="32"/>
        <end position="52"/>
    </location>
</feature>
<reference evidence="9" key="1">
    <citation type="submission" date="2019-08" db="EMBL/GenBank/DDBJ databases">
        <authorList>
            <person name="Kucharzyk K."/>
            <person name="Murdoch R.W."/>
            <person name="Higgins S."/>
            <person name="Loffler F."/>
        </authorList>
    </citation>
    <scope>NUCLEOTIDE SEQUENCE</scope>
</reference>
<organism evidence="9">
    <name type="scientific">bioreactor metagenome</name>
    <dbReference type="NCBI Taxonomy" id="1076179"/>
    <lineage>
        <taxon>unclassified sequences</taxon>
        <taxon>metagenomes</taxon>
        <taxon>ecological metagenomes</taxon>
    </lineage>
</organism>
<gene>
    <name evidence="9" type="primary">ktrB_24</name>
    <name evidence="9" type="ORF">SDC9_133836</name>
</gene>
<dbReference type="GO" id="GO:0030001">
    <property type="term" value="P:metal ion transport"/>
    <property type="evidence" value="ECO:0007669"/>
    <property type="project" value="UniProtKB-ARBA"/>
</dbReference>
<dbReference type="Pfam" id="PF02386">
    <property type="entry name" value="TrkH"/>
    <property type="match status" value="1"/>
</dbReference>
<evidence type="ECO:0000256" key="8">
    <source>
        <dbReference type="SAM" id="Phobius"/>
    </source>
</evidence>
<feature type="transmembrane region" description="Helical" evidence="8">
    <location>
        <begin position="319"/>
        <end position="340"/>
    </location>
</feature>
<comment type="caution">
    <text evidence="9">The sequence shown here is derived from an EMBL/GenBank/DDBJ whole genome shotgun (WGS) entry which is preliminary data.</text>
</comment>
<feature type="transmembrane region" description="Helical" evidence="8">
    <location>
        <begin position="263"/>
        <end position="283"/>
    </location>
</feature>
<dbReference type="PANTHER" id="PTHR32024:SF1">
    <property type="entry name" value="KTR SYSTEM POTASSIUM UPTAKE PROTEIN B"/>
    <property type="match status" value="1"/>
</dbReference>
<evidence type="ECO:0000256" key="3">
    <source>
        <dbReference type="ARBA" id="ARBA00022475"/>
    </source>
</evidence>
<evidence type="ECO:0000256" key="7">
    <source>
        <dbReference type="ARBA" id="ARBA00023136"/>
    </source>
</evidence>
<feature type="transmembrane region" description="Helical" evidence="8">
    <location>
        <begin position="222"/>
        <end position="242"/>
    </location>
</feature>
<name>A0A645DC30_9ZZZZ</name>
<dbReference type="AlphaFoldDB" id="A0A645DC30"/>
<keyword evidence="7 8" id="KW-0472">Membrane</keyword>